<gene>
    <name evidence="4" type="ORF">GTP55_09735</name>
    <name evidence="3" type="ORF">GTP56_08290</name>
</gene>
<name>A0A7X4H0Y6_9BURK</name>
<sequence length="217" mass="23884">MDVSTQIYGLMAVAEEQQKAIAAALDGLTQERRTLEVLRADLVKQYAAIKTTRQETISTIQNATEEATRDAVTRSITGISHVVVDEFRENWQPFLAEAHTSTATMSAAAGDVTSVMRWFTWRWSTLLCCFLAGVFLLTWLGTTAMIASQRGEIRGLQNERAALASEVVKLQQQADAWSTKGGRAKLQVCGPKRRLCVRVDKQGAYGAGADYFVLSGY</sequence>
<dbReference type="AlphaFoldDB" id="A0A7X4H0Y6"/>
<evidence type="ECO:0000256" key="1">
    <source>
        <dbReference type="SAM" id="Coils"/>
    </source>
</evidence>
<accession>A0A7X4H0Y6</accession>
<dbReference type="EMBL" id="WWCS01000005">
    <property type="protein sequence ID" value="MYN39653.1"/>
    <property type="molecule type" value="Genomic_DNA"/>
</dbReference>
<keyword evidence="2" id="KW-0812">Transmembrane</keyword>
<dbReference type="EMBL" id="WWCR01000006">
    <property type="protein sequence ID" value="MYM72194.1"/>
    <property type="molecule type" value="Genomic_DNA"/>
</dbReference>
<keyword evidence="1" id="KW-0175">Coiled coil</keyword>
<evidence type="ECO:0000313" key="3">
    <source>
        <dbReference type="EMBL" id="MYM72194.1"/>
    </source>
</evidence>
<protein>
    <submittedName>
        <fullName evidence="3">Uncharacterized protein</fullName>
    </submittedName>
</protein>
<feature type="coiled-coil region" evidence="1">
    <location>
        <begin position="146"/>
        <end position="173"/>
    </location>
</feature>
<evidence type="ECO:0000313" key="5">
    <source>
        <dbReference type="Proteomes" id="UP000466332"/>
    </source>
</evidence>
<proteinExistence type="predicted"/>
<dbReference type="Proteomes" id="UP000466332">
    <property type="component" value="Unassembled WGS sequence"/>
</dbReference>
<organism evidence="3 6">
    <name type="scientific">Duganella margarita</name>
    <dbReference type="NCBI Taxonomy" id="2692170"/>
    <lineage>
        <taxon>Bacteria</taxon>
        <taxon>Pseudomonadati</taxon>
        <taxon>Pseudomonadota</taxon>
        <taxon>Betaproteobacteria</taxon>
        <taxon>Burkholderiales</taxon>
        <taxon>Oxalobacteraceae</taxon>
        <taxon>Telluria group</taxon>
        <taxon>Duganella</taxon>
    </lineage>
</organism>
<reference evidence="5 6" key="1">
    <citation type="submission" date="2019-12" db="EMBL/GenBank/DDBJ databases">
        <title>Novel species isolated from a subtropical stream in China.</title>
        <authorList>
            <person name="Lu H."/>
        </authorList>
    </citation>
    <scope>NUCLEOTIDE SEQUENCE [LARGE SCALE GENOMIC DNA]</scope>
    <source>
        <strain evidence="4 5">FT109W</strain>
        <strain evidence="3 6">FT134W</strain>
    </source>
</reference>
<evidence type="ECO:0000256" key="2">
    <source>
        <dbReference type="SAM" id="Phobius"/>
    </source>
</evidence>
<keyword evidence="5" id="KW-1185">Reference proteome</keyword>
<comment type="caution">
    <text evidence="3">The sequence shown here is derived from an EMBL/GenBank/DDBJ whole genome shotgun (WGS) entry which is preliminary data.</text>
</comment>
<dbReference type="Proteomes" id="UP000469734">
    <property type="component" value="Unassembled WGS sequence"/>
</dbReference>
<evidence type="ECO:0000313" key="4">
    <source>
        <dbReference type="EMBL" id="MYN39653.1"/>
    </source>
</evidence>
<keyword evidence="2" id="KW-0472">Membrane</keyword>
<feature type="transmembrane region" description="Helical" evidence="2">
    <location>
        <begin position="123"/>
        <end position="147"/>
    </location>
</feature>
<dbReference type="RefSeq" id="WP_161044736.1">
    <property type="nucleotide sequence ID" value="NZ_WWCR01000006.1"/>
</dbReference>
<evidence type="ECO:0000313" key="6">
    <source>
        <dbReference type="Proteomes" id="UP000469734"/>
    </source>
</evidence>
<keyword evidence="2" id="KW-1133">Transmembrane helix</keyword>